<sequence length="247" mass="27737">MKKLFTTSKTTEIGDVSERLVVLFKKETSFADDAFLVSLFEEIETLSEQIIEAIKRDVIVSKLEEVDNARGKMIRSLNNILKGYQSMPIPKLKEAGEKLYKVFSKYGVSITRESYANQSSLTESLLQDFSATELESDISTLVGVSECISELRNAQKNFNEMRLEYEKTLVAQSQKPTASELKKVLITVINTKLVPYLIAVQLVNADKYGSFSATVAQIIEDNNAAVKRRSGARDKRKNSKDSNSKEQ</sequence>
<feature type="region of interest" description="Disordered" evidence="1">
    <location>
        <begin position="226"/>
        <end position="247"/>
    </location>
</feature>
<feature type="compositionally biased region" description="Basic residues" evidence="1">
    <location>
        <begin position="226"/>
        <end position="238"/>
    </location>
</feature>
<reference evidence="4" key="3">
    <citation type="submission" date="2017-06" db="EMBL/GenBank/DDBJ databases">
        <title>Capnocytophaga spp. assemblies.</title>
        <authorList>
            <person name="Gulvik C.A."/>
        </authorList>
    </citation>
    <scope>NUCLEOTIDE SEQUENCE [LARGE SCALE GENOMIC DNA]</scope>
    <source>
        <strain evidence="4">H2177</strain>
    </source>
</reference>
<reference evidence="2" key="2">
    <citation type="journal article" date="2017" name="Genome Announc.">
        <title>Twelve Complete Reference Genomes of Clinical Isolates in the Capnocytophaga Genus.</title>
        <authorList>
            <person name="Villarma A."/>
            <person name="Gulvik C.A."/>
            <person name="Rowe L.A."/>
            <person name="Sheth M."/>
            <person name="Juieng P."/>
            <person name="Nicholson A.C."/>
            <person name="Loparev V.N."/>
            <person name="McQuiston J.R."/>
        </authorList>
    </citation>
    <scope>NUCLEOTIDE SEQUENCE</scope>
    <source>
        <strain evidence="2">H2177</strain>
    </source>
</reference>
<evidence type="ECO:0000313" key="3">
    <source>
        <dbReference type="EMBL" id="MFK8293330.1"/>
    </source>
</evidence>
<evidence type="ECO:0000256" key="1">
    <source>
        <dbReference type="SAM" id="MobiDB-lite"/>
    </source>
</evidence>
<name>A0A250FVM8_9FLAO</name>
<proteinExistence type="predicted"/>
<dbReference type="Proteomes" id="UP001622370">
    <property type="component" value="Unassembled WGS sequence"/>
</dbReference>
<dbReference type="AlphaFoldDB" id="A0A250FVM8"/>
<dbReference type="InterPro" id="IPR046228">
    <property type="entry name" value="DUF6261"/>
</dbReference>
<accession>A0A250FVM8</accession>
<dbReference type="RefSeq" id="WP_095895654.1">
    <property type="nucleotide sequence ID" value="NZ_BOPJ01000003.1"/>
</dbReference>
<dbReference type="Proteomes" id="UP000217348">
    <property type="component" value="Chromosome"/>
</dbReference>
<dbReference type="OrthoDB" id="1123496at2"/>
<gene>
    <name evidence="3" type="ORF">ACI76L_06005</name>
    <name evidence="2" type="ORF">CGC58_05430</name>
</gene>
<evidence type="ECO:0000313" key="4">
    <source>
        <dbReference type="Proteomes" id="UP000217348"/>
    </source>
</evidence>
<evidence type="ECO:0000313" key="2">
    <source>
        <dbReference type="EMBL" id="ATA89212.1"/>
    </source>
</evidence>
<dbReference type="KEGG" id="csto:CGC58_05430"/>
<protein>
    <submittedName>
        <fullName evidence="3">DUF6261 family protein</fullName>
    </submittedName>
</protein>
<reference evidence="3" key="4">
    <citation type="submission" date="2024-10" db="EMBL/GenBank/DDBJ databases">
        <authorList>
            <person name="Bergman P."/>
            <person name="Andersson A.F."/>
            <person name="Zangenah S."/>
            <person name="Abbasi N."/>
        </authorList>
    </citation>
    <scope>NUCLEOTIDE SEQUENCE</scope>
    <source>
        <strain evidence="3">W5</strain>
    </source>
</reference>
<evidence type="ECO:0000313" key="5">
    <source>
        <dbReference type="Proteomes" id="UP001622370"/>
    </source>
</evidence>
<dbReference type="EMBL" id="JBJGWJ010000003">
    <property type="protein sequence ID" value="MFK8293330.1"/>
    <property type="molecule type" value="Genomic_DNA"/>
</dbReference>
<reference evidence="3 5" key="1">
    <citation type="journal article" date="2016" name="Sci. Rep.">
        <title>Whole genome sequencing identifies a novel species of the genus Capnocytophaga isolated from dog and cat bite wounds in humans.</title>
        <authorList>
            <person name="Zangenah S."/>
            <person name="Abbasi N."/>
            <person name="Andersson A.F."/>
            <person name="Bergman P."/>
        </authorList>
    </citation>
    <scope>NUCLEOTIDE SEQUENCE [LARGE SCALE GENOMIC DNA]</scope>
    <source>
        <strain evidence="3 5">W5</strain>
    </source>
</reference>
<organism evidence="2 4">
    <name type="scientific">Capnocytophaga stomatis</name>
    <dbReference type="NCBI Taxonomy" id="1848904"/>
    <lineage>
        <taxon>Bacteria</taxon>
        <taxon>Pseudomonadati</taxon>
        <taxon>Bacteroidota</taxon>
        <taxon>Flavobacteriia</taxon>
        <taxon>Flavobacteriales</taxon>
        <taxon>Flavobacteriaceae</taxon>
        <taxon>Capnocytophaga</taxon>
    </lineage>
</organism>
<dbReference type="EMBL" id="CP022387">
    <property type="protein sequence ID" value="ATA89212.1"/>
    <property type="molecule type" value="Genomic_DNA"/>
</dbReference>
<dbReference type="Pfam" id="PF19775">
    <property type="entry name" value="DUF6261"/>
    <property type="match status" value="1"/>
</dbReference>
<keyword evidence="5" id="KW-1185">Reference proteome</keyword>